<keyword evidence="2" id="KW-1185">Reference proteome</keyword>
<evidence type="ECO:0000313" key="1">
    <source>
        <dbReference type="EMBL" id="KAK7586033.1"/>
    </source>
</evidence>
<evidence type="ECO:0000313" key="2">
    <source>
        <dbReference type="Proteomes" id="UP001367676"/>
    </source>
</evidence>
<name>A0AAN9TG36_9HEMI</name>
<accession>A0AAN9TG36</accession>
<comment type="caution">
    <text evidence="1">The sequence shown here is derived from an EMBL/GenBank/DDBJ whole genome shotgun (WGS) entry which is preliminary data.</text>
</comment>
<protein>
    <submittedName>
        <fullName evidence="1">Uncharacterized protein</fullName>
    </submittedName>
</protein>
<dbReference type="Proteomes" id="UP001367676">
    <property type="component" value="Unassembled WGS sequence"/>
</dbReference>
<dbReference type="AlphaFoldDB" id="A0AAN9TG36"/>
<reference evidence="1 2" key="1">
    <citation type="submission" date="2024-03" db="EMBL/GenBank/DDBJ databases">
        <title>Adaptation during the transition from Ophiocordyceps entomopathogen to insect associate is accompanied by gene loss and intensified selection.</title>
        <authorList>
            <person name="Ward C.M."/>
            <person name="Onetto C.A."/>
            <person name="Borneman A.R."/>
        </authorList>
    </citation>
    <scope>NUCLEOTIDE SEQUENCE [LARGE SCALE GENOMIC DNA]</scope>
    <source>
        <strain evidence="1">AWRI1</strain>
        <tissue evidence="1">Single Adult Female</tissue>
    </source>
</reference>
<organism evidence="1 2">
    <name type="scientific">Parthenolecanium corni</name>
    <dbReference type="NCBI Taxonomy" id="536013"/>
    <lineage>
        <taxon>Eukaryota</taxon>
        <taxon>Metazoa</taxon>
        <taxon>Ecdysozoa</taxon>
        <taxon>Arthropoda</taxon>
        <taxon>Hexapoda</taxon>
        <taxon>Insecta</taxon>
        <taxon>Pterygota</taxon>
        <taxon>Neoptera</taxon>
        <taxon>Paraneoptera</taxon>
        <taxon>Hemiptera</taxon>
        <taxon>Sternorrhyncha</taxon>
        <taxon>Coccoidea</taxon>
        <taxon>Coccidae</taxon>
        <taxon>Parthenolecanium</taxon>
    </lineage>
</organism>
<dbReference type="EMBL" id="JBBCAQ010000027">
    <property type="protein sequence ID" value="KAK7586033.1"/>
    <property type="molecule type" value="Genomic_DNA"/>
</dbReference>
<sequence>MVLICPQAIPKSVLLHSMYVYNGVDFEYFISPARAADYICLPKMYRIIVIVVGSVQMHRQMLEIECTARSLKLMSELVVFLDWWVWAAQL</sequence>
<proteinExistence type="predicted"/>
<gene>
    <name evidence="1" type="ORF">V9T40_003909</name>
</gene>